<evidence type="ECO:0000256" key="5">
    <source>
        <dbReference type="ARBA" id="ARBA00023186"/>
    </source>
</evidence>
<evidence type="ECO:0000256" key="1">
    <source>
        <dbReference type="ARBA" id="ARBA00004173"/>
    </source>
</evidence>
<evidence type="ECO:0000256" key="2">
    <source>
        <dbReference type="ARBA" id="ARBA00008231"/>
    </source>
</evidence>
<dbReference type="InterPro" id="IPR042272">
    <property type="entry name" value="ATP12_ATP_synth-F1-assembly_N"/>
</dbReference>
<accession>A0A6G1SF11</accession>
<dbReference type="PANTHER" id="PTHR21013">
    <property type="entry name" value="ATP SYNTHASE MITOCHONDRIAL F1 COMPLEX ASSEMBLY FACTOR 2/ATP12 PROTEIN, MITOCHONDRIAL PRECURSOR"/>
    <property type="match status" value="1"/>
</dbReference>
<organism evidence="6">
    <name type="scientific">Aceria tosichella</name>
    <name type="common">wheat curl mite</name>
    <dbReference type="NCBI Taxonomy" id="561515"/>
    <lineage>
        <taxon>Eukaryota</taxon>
        <taxon>Metazoa</taxon>
        <taxon>Ecdysozoa</taxon>
        <taxon>Arthropoda</taxon>
        <taxon>Chelicerata</taxon>
        <taxon>Arachnida</taxon>
        <taxon>Acari</taxon>
        <taxon>Acariformes</taxon>
        <taxon>Trombidiformes</taxon>
        <taxon>Prostigmata</taxon>
        <taxon>Eupodina</taxon>
        <taxon>Eriophyoidea</taxon>
        <taxon>Eriophyidae</taxon>
        <taxon>Eriophyinae</taxon>
        <taxon>Aceriini</taxon>
        <taxon>Aceria</taxon>
    </lineage>
</organism>
<dbReference type="EMBL" id="GGYP01004217">
    <property type="protein sequence ID" value="MDE48988.1"/>
    <property type="molecule type" value="Transcribed_RNA"/>
</dbReference>
<dbReference type="GO" id="GO:0033615">
    <property type="term" value="P:mitochondrial proton-transporting ATP synthase complex assembly"/>
    <property type="evidence" value="ECO:0007669"/>
    <property type="project" value="TreeGrafter"/>
</dbReference>
<dbReference type="PANTHER" id="PTHR21013:SF10">
    <property type="entry name" value="ATP SYNTHASE MITOCHONDRIAL F1 COMPLEX ASSEMBLY FACTOR 2"/>
    <property type="match status" value="1"/>
</dbReference>
<dbReference type="InterPro" id="IPR023335">
    <property type="entry name" value="ATP12_ortho_dom_sf"/>
</dbReference>
<dbReference type="GO" id="GO:0005739">
    <property type="term" value="C:mitochondrion"/>
    <property type="evidence" value="ECO:0007669"/>
    <property type="project" value="UniProtKB-SubCell"/>
</dbReference>
<dbReference type="SUPFAM" id="SSF160909">
    <property type="entry name" value="ATP12-like"/>
    <property type="match status" value="1"/>
</dbReference>
<dbReference type="AlphaFoldDB" id="A0A6G1SF11"/>
<sequence length="266" mass="30828">MTHAIKPLVYPIFSFSLVQQSRRCIASRIKHLNVVVLKDEDGKMPTFKIQIGNSILKTPRKAPLRIEDESLALAIANEWKSEMNKKKINLANMHLTSLAYTATDNPFDETTEDIANAMLEYLKFDTVRFRDTDNEQLLHRQSRHWDPLIGWFEHNYNCHLPIEYGDITNTSSIPKATSDTLLRHLCSHKRWPLVGANFMIRNLKSFVLATCLMDRFLNVQQAVELARLETRFQVEKWSKVEWEHDLDEQCTSARVAAGALFYHLSL</sequence>
<proteinExistence type="inferred from homology"/>
<gene>
    <name evidence="6" type="primary">ATPAF2</name>
    <name evidence="6" type="ORF">g.16982</name>
</gene>
<comment type="subcellular location">
    <subcellularLocation>
        <location evidence="1">Mitochondrion</location>
    </subcellularLocation>
</comment>
<keyword evidence="5" id="KW-0143">Chaperone</keyword>
<evidence type="ECO:0000313" key="6">
    <source>
        <dbReference type="EMBL" id="MDE48988.1"/>
    </source>
</evidence>
<evidence type="ECO:0000256" key="3">
    <source>
        <dbReference type="ARBA" id="ARBA00022946"/>
    </source>
</evidence>
<keyword evidence="4" id="KW-0496">Mitochondrion</keyword>
<name>A0A6G1SF11_9ACAR</name>
<dbReference type="Gene3D" id="3.30.2180.10">
    <property type="entry name" value="ATP12-like"/>
    <property type="match status" value="1"/>
</dbReference>
<evidence type="ECO:0000256" key="4">
    <source>
        <dbReference type="ARBA" id="ARBA00023128"/>
    </source>
</evidence>
<dbReference type="Pfam" id="PF07542">
    <property type="entry name" value="ATP12"/>
    <property type="match status" value="1"/>
</dbReference>
<dbReference type="InterPro" id="IPR011419">
    <property type="entry name" value="ATP12_ATP_synth-F1-assembly"/>
</dbReference>
<keyword evidence="3" id="KW-0809">Transit peptide</keyword>
<dbReference type="Gene3D" id="1.10.3580.10">
    <property type="entry name" value="ATP12 ATPase"/>
    <property type="match status" value="1"/>
</dbReference>
<reference evidence="6" key="1">
    <citation type="submission" date="2018-10" db="EMBL/GenBank/DDBJ databases">
        <title>Transcriptome assembly of Aceria tosichella (Wheat curl mite) Type 2.</title>
        <authorList>
            <person name="Scully E.D."/>
            <person name="Geib S.M."/>
            <person name="Palmer N.A."/>
            <person name="Gupta A.K."/>
            <person name="Sarath G."/>
            <person name="Tatineni S."/>
        </authorList>
    </citation>
    <scope>NUCLEOTIDE SEQUENCE</scope>
    <source>
        <strain evidence="6">LincolnNE</strain>
    </source>
</reference>
<protein>
    <submittedName>
        <fullName evidence="6">ATP synthase mitochondrial F1 complex assembly factor 2</fullName>
    </submittedName>
</protein>
<comment type="similarity">
    <text evidence="2">Belongs to the ATP12 family.</text>
</comment>